<proteinExistence type="predicted"/>
<name>A0A9P1KL24_9CYAN</name>
<reference evidence="1 2" key="1">
    <citation type="submission" date="2014-02" db="EMBL/GenBank/DDBJ databases">
        <authorList>
            <person name="Genoscope - CEA"/>
        </authorList>
    </citation>
    <scope>NUCLEOTIDE SEQUENCE [LARGE SCALE GENOMIC DNA]</scope>
    <source>
        <strain evidence="1 2">PCC 8005</strain>
    </source>
</reference>
<evidence type="ECO:0000313" key="1">
    <source>
        <dbReference type="EMBL" id="CDM97642.1"/>
    </source>
</evidence>
<dbReference type="AlphaFoldDB" id="A0A9P1KL24"/>
<organism evidence="1 2">
    <name type="scientific">Limnospira indica PCC 8005</name>
    <dbReference type="NCBI Taxonomy" id="376219"/>
    <lineage>
        <taxon>Bacteria</taxon>
        <taxon>Bacillati</taxon>
        <taxon>Cyanobacteriota</taxon>
        <taxon>Cyanophyceae</taxon>
        <taxon>Oscillatoriophycideae</taxon>
        <taxon>Oscillatoriales</taxon>
        <taxon>Sirenicapillariaceae</taxon>
        <taxon>Limnospira</taxon>
    </lineage>
</organism>
<keyword evidence="2" id="KW-1185">Reference proteome</keyword>
<evidence type="ECO:0000313" key="2">
    <source>
        <dbReference type="Proteomes" id="UP000032946"/>
    </source>
</evidence>
<dbReference type="Proteomes" id="UP000032946">
    <property type="component" value="Chromosome"/>
</dbReference>
<sequence>MVQPYQFPRQGTETAIVDLRVSVKLTQTLVQPYQFPRQGTETLLIRP</sequence>
<dbReference type="EMBL" id="FO818640">
    <property type="protein sequence ID" value="CDM97642.1"/>
    <property type="molecule type" value="Genomic_DNA"/>
</dbReference>
<accession>A0A9P1KL24</accession>
<protein>
    <submittedName>
        <fullName evidence="1">Uncharacterized protein</fullName>
    </submittedName>
</protein>
<gene>
    <name evidence="1" type="ORF">ARTHRO_60243</name>
</gene>